<name>A0A927CT90_9BACI</name>
<feature type="compositionally biased region" description="Low complexity" evidence="5">
    <location>
        <begin position="80"/>
        <end position="90"/>
    </location>
</feature>
<dbReference type="Pfam" id="PF13180">
    <property type="entry name" value="PDZ_2"/>
    <property type="match status" value="1"/>
</dbReference>
<feature type="region of interest" description="Disordered" evidence="5">
    <location>
        <begin position="1"/>
        <end position="39"/>
    </location>
</feature>
<evidence type="ECO:0000256" key="3">
    <source>
        <dbReference type="ARBA" id="ARBA00022801"/>
    </source>
</evidence>
<feature type="domain" description="PDZ" evidence="6">
    <location>
        <begin position="328"/>
        <end position="425"/>
    </location>
</feature>
<keyword evidence="4" id="KW-0720">Serine protease</keyword>
<dbReference type="SMART" id="SM00228">
    <property type="entry name" value="PDZ"/>
    <property type="match status" value="1"/>
</dbReference>
<evidence type="ECO:0000256" key="2">
    <source>
        <dbReference type="ARBA" id="ARBA00022670"/>
    </source>
</evidence>
<comment type="caution">
    <text evidence="7">The sequence shown here is derived from an EMBL/GenBank/DDBJ whole genome shotgun (WGS) entry which is preliminary data.</text>
</comment>
<evidence type="ECO:0000313" key="7">
    <source>
        <dbReference type="EMBL" id="MBD3107448.1"/>
    </source>
</evidence>
<keyword evidence="3" id="KW-0378">Hydrolase</keyword>
<feature type="region of interest" description="Disordered" evidence="5">
    <location>
        <begin position="80"/>
        <end position="103"/>
    </location>
</feature>
<dbReference type="InterPro" id="IPR051201">
    <property type="entry name" value="Chloro_Bact_Ser_Proteases"/>
</dbReference>
<evidence type="ECO:0000259" key="6">
    <source>
        <dbReference type="PROSITE" id="PS50106"/>
    </source>
</evidence>
<dbReference type="GO" id="GO:0006508">
    <property type="term" value="P:proteolysis"/>
    <property type="evidence" value="ECO:0007669"/>
    <property type="project" value="UniProtKB-KW"/>
</dbReference>
<dbReference type="AlphaFoldDB" id="A0A927CT90"/>
<dbReference type="Proteomes" id="UP000602076">
    <property type="component" value="Unassembled WGS sequence"/>
</dbReference>
<evidence type="ECO:0000256" key="1">
    <source>
        <dbReference type="ARBA" id="ARBA00010541"/>
    </source>
</evidence>
<evidence type="ECO:0000256" key="4">
    <source>
        <dbReference type="ARBA" id="ARBA00022825"/>
    </source>
</evidence>
<dbReference type="InterPro" id="IPR001940">
    <property type="entry name" value="Peptidase_S1C"/>
</dbReference>
<evidence type="ECO:0000256" key="5">
    <source>
        <dbReference type="SAM" id="MobiDB-lite"/>
    </source>
</evidence>
<dbReference type="InterPro" id="IPR036034">
    <property type="entry name" value="PDZ_sf"/>
</dbReference>
<feature type="compositionally biased region" description="Polar residues" evidence="5">
    <location>
        <begin position="1"/>
        <end position="20"/>
    </location>
</feature>
<dbReference type="Gene3D" id="2.30.42.10">
    <property type="match status" value="1"/>
</dbReference>
<dbReference type="EMBL" id="JACXSI010000006">
    <property type="protein sequence ID" value="MBD3107448.1"/>
    <property type="molecule type" value="Genomic_DNA"/>
</dbReference>
<dbReference type="PROSITE" id="PS50106">
    <property type="entry name" value="PDZ"/>
    <property type="match status" value="1"/>
</dbReference>
<feature type="compositionally biased region" description="Basic and acidic residues" evidence="5">
    <location>
        <begin position="23"/>
        <end position="39"/>
    </location>
</feature>
<keyword evidence="2" id="KW-0645">Protease</keyword>
<dbReference type="InterPro" id="IPR009003">
    <property type="entry name" value="Peptidase_S1_PA"/>
</dbReference>
<dbReference type="PRINTS" id="PR00834">
    <property type="entry name" value="PROTEASES2C"/>
</dbReference>
<organism evidence="7 8">
    <name type="scientific">Peribacillus faecalis</name>
    <dbReference type="NCBI Taxonomy" id="2772559"/>
    <lineage>
        <taxon>Bacteria</taxon>
        <taxon>Bacillati</taxon>
        <taxon>Bacillota</taxon>
        <taxon>Bacilli</taxon>
        <taxon>Bacillales</taxon>
        <taxon>Bacillaceae</taxon>
        <taxon>Peribacillus</taxon>
    </lineage>
</organism>
<accession>A0A927CT90</accession>
<proteinExistence type="inferred from homology"/>
<dbReference type="SUPFAM" id="SSF50156">
    <property type="entry name" value="PDZ domain-like"/>
    <property type="match status" value="1"/>
</dbReference>
<keyword evidence="8" id="KW-1185">Reference proteome</keyword>
<sequence>MKQSHSEFSSETANETQSAVISEKQHENKKSNNSKKISDEKKKVWSSWAKTISAGIIGSVLTLSVIPFTNYSDLFDSATSSQSSAQSHSGTSREEANSSGSVKVEATVVSNSTIADMVEEAAPAIVGVVNVQNQTSNYYSPFEQPQATDESVESGSGSGVIFKKDSDYAYIVTNYHVIEGADEIEVSLDSGDRAKAQLVGGDALSDLAVLKIESSYVTSVLSFGDSSTLRAGEDVIAIGNPLGLDLSRTVTQGIVSAVDRTVSVTTSAGDWDLNVIQTDAAINPGNSGGALLNTAGQVVGINSLKISEDGVEGLGFAIPSNDLVPIINEILEKGSVQRVYLGVGLMSLSEVPIMYLERLNIPVEEGVIITSVESGSAADDAGLEVQDVIVKIDDQSVADSTDLRKYLYSNLEVGDQVTIEFYRGGELKTTTVTLESNNAVTTN</sequence>
<dbReference type="InterPro" id="IPR043504">
    <property type="entry name" value="Peptidase_S1_PA_chymotrypsin"/>
</dbReference>
<protein>
    <submittedName>
        <fullName evidence="7">Trypsin-like peptidase domain-containing protein</fullName>
    </submittedName>
</protein>
<gene>
    <name evidence="7" type="ORF">IEO70_03640</name>
</gene>
<dbReference type="PANTHER" id="PTHR43343:SF3">
    <property type="entry name" value="PROTEASE DO-LIKE 8, CHLOROPLASTIC"/>
    <property type="match status" value="1"/>
</dbReference>
<dbReference type="Pfam" id="PF13365">
    <property type="entry name" value="Trypsin_2"/>
    <property type="match status" value="1"/>
</dbReference>
<reference evidence="7" key="1">
    <citation type="submission" date="2020-09" db="EMBL/GenBank/DDBJ databases">
        <title>Bacillus faecalis sp. nov., a moderately halophilic bacterium isolated from cow faeces.</title>
        <authorList>
            <person name="Jiang L."/>
            <person name="Lee J."/>
        </authorList>
    </citation>
    <scope>NUCLEOTIDE SEQUENCE</scope>
    <source>
        <strain evidence="7">AGMB 02131</strain>
    </source>
</reference>
<dbReference type="SUPFAM" id="SSF50494">
    <property type="entry name" value="Trypsin-like serine proteases"/>
    <property type="match status" value="1"/>
</dbReference>
<dbReference type="InterPro" id="IPR001478">
    <property type="entry name" value="PDZ"/>
</dbReference>
<dbReference type="Gene3D" id="2.40.10.10">
    <property type="entry name" value="Trypsin-like serine proteases"/>
    <property type="match status" value="2"/>
</dbReference>
<comment type="similarity">
    <text evidence="1">Belongs to the peptidase S1C family.</text>
</comment>
<evidence type="ECO:0000313" key="8">
    <source>
        <dbReference type="Proteomes" id="UP000602076"/>
    </source>
</evidence>
<dbReference type="PANTHER" id="PTHR43343">
    <property type="entry name" value="PEPTIDASE S12"/>
    <property type="match status" value="1"/>
</dbReference>
<dbReference type="GO" id="GO:0004252">
    <property type="term" value="F:serine-type endopeptidase activity"/>
    <property type="evidence" value="ECO:0007669"/>
    <property type="project" value="InterPro"/>
</dbReference>